<dbReference type="EMBL" id="PNFV01000007">
    <property type="protein sequence ID" value="PMB82249.1"/>
    <property type="molecule type" value="Genomic_DNA"/>
</dbReference>
<accession>A0A2J6NLP3</accession>
<sequence>MNTNDYLKVLRKVEQAATKNRLPYLFDKSNKIGIVWAYEAFDPDYAYSKLEVTNSLKEKYRSDGEDVIFIGINPKGKTFDRQKTCNERKKKFQQTGQPLYKEGPHSSSNAFWYRAVKIARQLIDDGKQLGHIYVLDLFPMSTYTIAELEQAQGHINDDTDNPIVKSIAFISQFIAHHPEAKVVIATGDTKSKAKNRQTLELLYKNIIADHEANIYHVGLKTNSSGSLYFIHLSSQKAKPVKKLTSADKILICSAIQA</sequence>
<feature type="region of interest" description="Disordered" evidence="1">
    <location>
        <begin position="80"/>
        <end position="105"/>
    </location>
</feature>
<protein>
    <submittedName>
        <fullName evidence="2">Uncharacterized protein</fullName>
    </submittedName>
</protein>
<comment type="caution">
    <text evidence="2">The sequence shown here is derived from an EMBL/GenBank/DDBJ whole genome shotgun (WGS) entry which is preliminary data.</text>
</comment>
<evidence type="ECO:0000313" key="3">
    <source>
        <dbReference type="Proteomes" id="UP000239920"/>
    </source>
</evidence>
<name>A0A2J6NLP3_9LACO</name>
<gene>
    <name evidence="2" type="ORF">CK797_06655</name>
</gene>
<dbReference type="Proteomes" id="UP000239920">
    <property type="component" value="Unassembled WGS sequence"/>
</dbReference>
<organism evidence="2 3">
    <name type="scientific">Limosilactobacillus pontis</name>
    <dbReference type="NCBI Taxonomy" id="35787"/>
    <lineage>
        <taxon>Bacteria</taxon>
        <taxon>Bacillati</taxon>
        <taxon>Bacillota</taxon>
        <taxon>Bacilli</taxon>
        <taxon>Lactobacillales</taxon>
        <taxon>Lactobacillaceae</taxon>
        <taxon>Limosilactobacillus</taxon>
    </lineage>
</organism>
<dbReference type="RefSeq" id="WP_104688976.1">
    <property type="nucleotide sequence ID" value="NZ_JBKTHY010000007.1"/>
</dbReference>
<evidence type="ECO:0000256" key="1">
    <source>
        <dbReference type="SAM" id="MobiDB-lite"/>
    </source>
</evidence>
<reference evidence="2 3" key="1">
    <citation type="submission" date="2017-09" db="EMBL/GenBank/DDBJ databases">
        <title>Bacterial strain isolated from the female urinary microbiota.</title>
        <authorList>
            <person name="Thomas-White K."/>
            <person name="Kumar N."/>
            <person name="Forster S."/>
            <person name="Putonti C."/>
            <person name="Lawley T."/>
            <person name="Wolfe A.J."/>
        </authorList>
    </citation>
    <scope>NUCLEOTIDE SEQUENCE [LARGE SCALE GENOMIC DNA]</scope>
    <source>
        <strain evidence="2 3">UMB0683</strain>
    </source>
</reference>
<dbReference type="AlphaFoldDB" id="A0A2J6NLP3"/>
<proteinExistence type="predicted"/>
<evidence type="ECO:0000313" key="2">
    <source>
        <dbReference type="EMBL" id="PMB82249.1"/>
    </source>
</evidence>